<dbReference type="Gene3D" id="2.20.200.10">
    <property type="entry name" value="Outer membrane efflux proteins (OEP)"/>
    <property type="match status" value="1"/>
</dbReference>
<dbReference type="STRING" id="1116472.MGMO_7c00390"/>
<dbReference type="PATRIC" id="fig|1116472.3.peg.169"/>
<dbReference type="Proteomes" id="UP000017842">
    <property type="component" value="Unassembled WGS sequence"/>
</dbReference>
<evidence type="ECO:0000256" key="1">
    <source>
        <dbReference type="ARBA" id="ARBA00007613"/>
    </source>
</evidence>
<dbReference type="eggNOG" id="COG1538">
    <property type="taxonomic scope" value="Bacteria"/>
</dbReference>
<dbReference type="EMBL" id="AYLO01000007">
    <property type="protein sequence ID" value="ESS74020.1"/>
    <property type="molecule type" value="Genomic_DNA"/>
</dbReference>
<dbReference type="SUPFAM" id="SSF56954">
    <property type="entry name" value="Outer membrane efflux proteins (OEP)"/>
    <property type="match status" value="1"/>
</dbReference>
<keyword evidence="5" id="KW-1185">Reference proteome</keyword>
<sequence>MISETNLTRLVNLIRVAWVMPYLNLMRDRLVFTVTAVFSLTLISCAPVGPDYSQPDFPIPAKFHNDADVSLQATHIEIRWWEAFHDETLNKLIVEGFRSNPDIRIATAKLQEARALRSKSQFDLFPTVTTSASQKYLQRSIGVFGTRLPGFNLMNVGFDATWELDFFGRVRRSIEAKSYEAEAFAAQRRDAMVSFSAEIARNYFELRGTQHQLEVAQKNAENQAATLKFTQSRLRGGLGTALDTARAEEQLNSTLATIPPLETHIRSAVHRIAVLQGQTPEKLYTALKQPKELPHVPKIVAIAHPADLLRRRPDIAFAERNLAATTAEIGIATADLFPRVTFNGNVALEARTFAGLGATGGNTYSFGPSIQWAAFNLGRVYAQINAAKANKEANLALYEKTVLQALEETENALVAFGQLQTRRDYYKEAVKSGEKASRLARLRYEDGVSDFLAVLDAERRLLETQDQLAQTETDTATAVVAVYKALGGGWEWEAESSKALAK</sequence>
<dbReference type="Pfam" id="PF02321">
    <property type="entry name" value="OEP"/>
    <property type="match status" value="2"/>
</dbReference>
<dbReference type="InterPro" id="IPR010131">
    <property type="entry name" value="MdtP/NodT-like"/>
</dbReference>
<comment type="caution">
    <text evidence="4">The sequence shown here is derived from an EMBL/GenBank/DDBJ whole genome shotgun (WGS) entry which is preliminary data.</text>
</comment>
<evidence type="ECO:0000313" key="5">
    <source>
        <dbReference type="Proteomes" id="UP000017842"/>
    </source>
</evidence>
<protein>
    <submittedName>
        <fullName evidence="4">Nodulation protein T</fullName>
    </submittedName>
</protein>
<dbReference type="GO" id="GO:0015562">
    <property type="term" value="F:efflux transmembrane transporter activity"/>
    <property type="evidence" value="ECO:0007669"/>
    <property type="project" value="InterPro"/>
</dbReference>
<proteinExistence type="inferred from homology"/>
<keyword evidence="2" id="KW-0472">Membrane</keyword>
<dbReference type="NCBIfam" id="TIGR01845">
    <property type="entry name" value="outer_NodT"/>
    <property type="match status" value="1"/>
</dbReference>
<feature type="coiled-coil region" evidence="3">
    <location>
        <begin position="381"/>
        <end position="408"/>
    </location>
</feature>
<dbReference type="AlphaFoldDB" id="V5BL45"/>
<dbReference type="Gene3D" id="1.20.1600.10">
    <property type="entry name" value="Outer membrane efflux proteins (OEP)"/>
    <property type="match status" value="1"/>
</dbReference>
<evidence type="ECO:0000256" key="2">
    <source>
        <dbReference type="RuleBase" id="RU362097"/>
    </source>
</evidence>
<organism evidence="4 5">
    <name type="scientific">Methyloglobulus morosus KoM1</name>
    <dbReference type="NCBI Taxonomy" id="1116472"/>
    <lineage>
        <taxon>Bacteria</taxon>
        <taxon>Pseudomonadati</taxon>
        <taxon>Pseudomonadota</taxon>
        <taxon>Gammaproteobacteria</taxon>
        <taxon>Methylococcales</taxon>
        <taxon>Methylococcaceae</taxon>
        <taxon>Methyloglobulus</taxon>
    </lineage>
</organism>
<dbReference type="PANTHER" id="PTHR30203:SF25">
    <property type="entry name" value="OUTER MEMBRANE PROTEIN-RELATED"/>
    <property type="match status" value="1"/>
</dbReference>
<accession>V5BL45</accession>
<keyword evidence="2" id="KW-0812">Transmembrane</keyword>
<keyword evidence="3" id="KW-0175">Coiled coil</keyword>
<keyword evidence="2" id="KW-0564">Palmitate</keyword>
<dbReference type="PANTHER" id="PTHR30203">
    <property type="entry name" value="OUTER MEMBRANE CATION EFFLUX PROTEIN"/>
    <property type="match status" value="1"/>
</dbReference>
<reference evidence="4 5" key="1">
    <citation type="journal article" date="2013" name="Genome Announc.">
        <title>Draft Genome Sequence of the Methanotrophic Gammaproteobacterium Methyloglobulus morosus DSM 22980 Strain KoM1.</title>
        <authorList>
            <person name="Poehlein A."/>
            <person name="Deutzmann J.S."/>
            <person name="Daniel R."/>
            <person name="Simeonova D.D."/>
        </authorList>
    </citation>
    <scope>NUCLEOTIDE SEQUENCE [LARGE SCALE GENOMIC DNA]</scope>
    <source>
        <strain evidence="4 5">KoM1</strain>
    </source>
</reference>
<dbReference type="InterPro" id="IPR003423">
    <property type="entry name" value="OMP_efflux"/>
</dbReference>
<name>V5BL45_9GAMM</name>
<comment type="subcellular location">
    <subcellularLocation>
        <location evidence="2">Cell outer membrane</location>
        <topology evidence="2">Lipid-anchor</topology>
    </subcellularLocation>
</comment>
<dbReference type="RefSeq" id="WP_023493092.1">
    <property type="nucleotide sequence ID" value="NZ_AYLO01000007.1"/>
</dbReference>
<dbReference type="GO" id="GO:0009279">
    <property type="term" value="C:cell outer membrane"/>
    <property type="evidence" value="ECO:0007669"/>
    <property type="project" value="UniProtKB-SubCell"/>
</dbReference>
<comment type="similarity">
    <text evidence="1 2">Belongs to the outer membrane factor (OMF) (TC 1.B.17) family.</text>
</comment>
<gene>
    <name evidence="4" type="primary">nodT</name>
    <name evidence="4" type="ORF">MGMO_7c00390</name>
</gene>
<keyword evidence="2" id="KW-0449">Lipoprotein</keyword>
<keyword evidence="2" id="KW-1134">Transmembrane beta strand</keyword>
<evidence type="ECO:0000256" key="3">
    <source>
        <dbReference type="SAM" id="Coils"/>
    </source>
</evidence>
<evidence type="ECO:0000313" key="4">
    <source>
        <dbReference type="EMBL" id="ESS74020.1"/>
    </source>
</evidence>